<dbReference type="RefSeq" id="WP_161003386.1">
    <property type="nucleotide sequence ID" value="NZ_WEZQ01000005.1"/>
</dbReference>
<name>A0A6N9I160_9LACO</name>
<dbReference type="Pfam" id="PF00248">
    <property type="entry name" value="Aldo_ket_red"/>
    <property type="match status" value="1"/>
</dbReference>
<feature type="domain" description="NADP-dependent oxidoreductase" evidence="2">
    <location>
        <begin position="1"/>
        <end position="193"/>
    </location>
</feature>
<dbReference type="GO" id="GO:0005737">
    <property type="term" value="C:cytoplasm"/>
    <property type="evidence" value="ECO:0007669"/>
    <property type="project" value="TreeGrafter"/>
</dbReference>
<dbReference type="Proteomes" id="UP000449209">
    <property type="component" value="Unassembled WGS sequence"/>
</dbReference>
<sequence length="220" mass="24680">MREAYEAGYRIFDTAELYVGQQADGTPSINEKLVGQALKPIRDKVVIASKGGLYWNNDHTKSIPNAQPDSLRHLLEGSLKRLDVDSIDLYYQHQEDPNVSPEEVADLMGQFIKEGKIQYWRISNASADYIKRANAVTKGTAVQTRYSMMARKAEQLLPLLESLHIGLVAYSPMANGFLSGNIKQNTQYDQKSDLKPHATVFSKRYSKSSATDRTVIVPLE</sequence>
<dbReference type="SUPFAM" id="SSF51430">
    <property type="entry name" value="NAD(P)-linked oxidoreductase"/>
    <property type="match status" value="1"/>
</dbReference>
<organism evidence="3 4">
    <name type="scientific">Furfurilactobacillus milii</name>
    <dbReference type="NCBI Taxonomy" id="2888272"/>
    <lineage>
        <taxon>Bacteria</taxon>
        <taxon>Bacillati</taxon>
        <taxon>Bacillota</taxon>
        <taxon>Bacilli</taxon>
        <taxon>Lactobacillales</taxon>
        <taxon>Lactobacillaceae</taxon>
        <taxon>Furfurilactobacillus</taxon>
    </lineage>
</organism>
<evidence type="ECO:0000313" key="3">
    <source>
        <dbReference type="EMBL" id="MYV16670.1"/>
    </source>
</evidence>
<dbReference type="InterPro" id="IPR050791">
    <property type="entry name" value="Aldo-Keto_reductase"/>
</dbReference>
<evidence type="ECO:0000313" key="4">
    <source>
        <dbReference type="Proteomes" id="UP000449209"/>
    </source>
</evidence>
<dbReference type="Gene3D" id="3.20.20.100">
    <property type="entry name" value="NADP-dependent oxidoreductase domain"/>
    <property type="match status" value="1"/>
</dbReference>
<dbReference type="PANTHER" id="PTHR43625">
    <property type="entry name" value="AFLATOXIN B1 ALDEHYDE REDUCTASE"/>
    <property type="match status" value="1"/>
</dbReference>
<dbReference type="OrthoDB" id="9773828at2"/>
<comment type="caution">
    <text evidence="3">The sequence shown here is derived from an EMBL/GenBank/DDBJ whole genome shotgun (WGS) entry which is preliminary data.</text>
</comment>
<keyword evidence="1" id="KW-0560">Oxidoreductase</keyword>
<proteinExistence type="predicted"/>
<dbReference type="AlphaFoldDB" id="A0A6N9I160"/>
<protein>
    <recommendedName>
        <fullName evidence="2">NADP-dependent oxidoreductase domain-containing protein</fullName>
    </recommendedName>
</protein>
<dbReference type="InterPro" id="IPR023210">
    <property type="entry name" value="NADP_OxRdtase_dom"/>
</dbReference>
<reference evidence="3 4" key="1">
    <citation type="journal article" date="2019" name="Appl. Environ. Microbiol.">
        <title>Genetic determinants of hydroxycinnamic acid metabolism in heterofermentative lactobacilli.</title>
        <authorList>
            <person name="Gaur G."/>
            <person name="Oh J.H."/>
            <person name="Filannino P."/>
            <person name="Gobbetti M."/>
            <person name="van Pijkeren J.P."/>
            <person name="Ganzle M.G."/>
        </authorList>
    </citation>
    <scope>NUCLEOTIDE SEQUENCE [LARGE SCALE GENOMIC DNA]</scope>
    <source>
        <strain evidence="3 4">C5</strain>
    </source>
</reference>
<gene>
    <name evidence="3" type="ORF">GB993_03965</name>
</gene>
<dbReference type="GO" id="GO:0016491">
    <property type="term" value="F:oxidoreductase activity"/>
    <property type="evidence" value="ECO:0007669"/>
    <property type="project" value="UniProtKB-KW"/>
</dbReference>
<dbReference type="InterPro" id="IPR036812">
    <property type="entry name" value="NAD(P)_OxRdtase_dom_sf"/>
</dbReference>
<evidence type="ECO:0000256" key="1">
    <source>
        <dbReference type="ARBA" id="ARBA00023002"/>
    </source>
</evidence>
<dbReference type="EMBL" id="WEZQ01000005">
    <property type="protein sequence ID" value="MYV16670.1"/>
    <property type="molecule type" value="Genomic_DNA"/>
</dbReference>
<evidence type="ECO:0000259" key="2">
    <source>
        <dbReference type="Pfam" id="PF00248"/>
    </source>
</evidence>
<accession>A0A6N9I160</accession>
<dbReference type="PANTHER" id="PTHR43625:SF77">
    <property type="entry name" value="ALDO-KETO REDUCTASE"/>
    <property type="match status" value="1"/>
</dbReference>